<dbReference type="Proteomes" id="UP000887565">
    <property type="component" value="Unplaced"/>
</dbReference>
<proteinExistence type="predicted"/>
<dbReference type="AlphaFoldDB" id="A0A915KJW8"/>
<dbReference type="InterPro" id="IPR036910">
    <property type="entry name" value="HMG_box_dom_sf"/>
</dbReference>
<reference evidence="3" key="1">
    <citation type="submission" date="2022-11" db="UniProtKB">
        <authorList>
            <consortium name="WormBaseParasite"/>
        </authorList>
    </citation>
    <scope>IDENTIFICATION</scope>
</reference>
<evidence type="ECO:0000256" key="1">
    <source>
        <dbReference type="SAM" id="Coils"/>
    </source>
</evidence>
<dbReference type="SUPFAM" id="SSF47095">
    <property type="entry name" value="HMG-box"/>
    <property type="match status" value="1"/>
</dbReference>
<name>A0A915KJW8_ROMCU</name>
<keyword evidence="1" id="KW-0175">Coiled coil</keyword>
<organism evidence="2 3">
    <name type="scientific">Romanomermis culicivorax</name>
    <name type="common">Nematode worm</name>
    <dbReference type="NCBI Taxonomy" id="13658"/>
    <lineage>
        <taxon>Eukaryota</taxon>
        <taxon>Metazoa</taxon>
        <taxon>Ecdysozoa</taxon>
        <taxon>Nematoda</taxon>
        <taxon>Enoplea</taxon>
        <taxon>Dorylaimia</taxon>
        <taxon>Mermithida</taxon>
        <taxon>Mermithoidea</taxon>
        <taxon>Mermithidae</taxon>
        <taxon>Romanomermis</taxon>
    </lineage>
</organism>
<feature type="coiled-coil region" evidence="1">
    <location>
        <begin position="140"/>
        <end position="191"/>
    </location>
</feature>
<accession>A0A915KJW8</accession>
<evidence type="ECO:0000313" key="2">
    <source>
        <dbReference type="Proteomes" id="UP000887565"/>
    </source>
</evidence>
<protein>
    <submittedName>
        <fullName evidence="3">HMG box domain-containing protein</fullName>
    </submittedName>
</protein>
<keyword evidence="2" id="KW-1185">Reference proteome</keyword>
<evidence type="ECO:0000313" key="3">
    <source>
        <dbReference type="WBParaSite" id="nRc.2.0.1.t38154-RA"/>
    </source>
</evidence>
<sequence>MKFGITKLTTCQFFSNFGAQQPPNGGNFSNTSLLIVPFATDSSPLSPIFRRSIHSSMANSAPQIGNDAAGERRAQAESIRERIPKSLSPFAVYIKDNFRSVETAVGRMTEKSPSARRAHVFQSLVDGFKNLPSDERTHYKRKADATRDAHQTALKSLTEEEKQMLKIESRRKKLKRKIISSQRELNALKQKLEYPAGSVSCAYLAFASEQEKLPGTKAPDMVAKIEMVKSANFLNAS</sequence>
<dbReference type="WBParaSite" id="nRc.2.0.1.t38154-RA">
    <property type="protein sequence ID" value="nRc.2.0.1.t38154-RA"/>
    <property type="gene ID" value="nRc.2.0.1.g38154"/>
</dbReference>
<dbReference type="Gene3D" id="1.10.30.10">
    <property type="entry name" value="High mobility group box domain"/>
    <property type="match status" value="1"/>
</dbReference>